<dbReference type="Gene3D" id="3.20.20.370">
    <property type="entry name" value="Glycoside hydrolase/deacetylase"/>
    <property type="match status" value="1"/>
</dbReference>
<evidence type="ECO:0000259" key="3">
    <source>
        <dbReference type="PROSITE" id="PS51677"/>
    </source>
</evidence>
<name>A0A3L7DVY6_9GAMM</name>
<protein>
    <submittedName>
        <fullName evidence="4">Polysaccharide deacetylase family protein</fullName>
    </submittedName>
</protein>
<dbReference type="EMBL" id="QRAN01000020">
    <property type="protein sequence ID" value="RLQ20770.1"/>
    <property type="molecule type" value="Genomic_DNA"/>
</dbReference>
<dbReference type="AlphaFoldDB" id="A0A3L7DVY6"/>
<accession>A0A3L7DVY6</accession>
<dbReference type="PANTHER" id="PTHR34216">
    <property type="match status" value="1"/>
</dbReference>
<comment type="caution">
    <text evidence="4">The sequence shown here is derived from an EMBL/GenBank/DDBJ whole genome shotgun (WGS) entry which is preliminary data.</text>
</comment>
<comment type="subcellular location">
    <subcellularLocation>
        <location evidence="1">Secreted</location>
    </subcellularLocation>
</comment>
<organism evidence="4 5">
    <name type="scientific">Seongchinamella sediminis</name>
    <dbReference type="NCBI Taxonomy" id="2283635"/>
    <lineage>
        <taxon>Bacteria</taxon>
        <taxon>Pseudomonadati</taxon>
        <taxon>Pseudomonadota</taxon>
        <taxon>Gammaproteobacteria</taxon>
        <taxon>Cellvibrionales</taxon>
        <taxon>Halieaceae</taxon>
        <taxon>Seongchinamella</taxon>
    </lineage>
</organism>
<dbReference type="OrthoDB" id="9814639at2"/>
<reference evidence="4 5" key="1">
    <citation type="submission" date="2018-07" db="EMBL/GenBank/DDBJ databases">
        <title>Halioglobus sp. genome submission.</title>
        <authorList>
            <person name="Ye M.-Q."/>
            <person name="Du Z.-J."/>
        </authorList>
    </citation>
    <scope>NUCLEOTIDE SEQUENCE [LARGE SCALE GENOMIC DNA]</scope>
    <source>
        <strain evidence="4 5">U0301</strain>
    </source>
</reference>
<dbReference type="GO" id="GO:0005975">
    <property type="term" value="P:carbohydrate metabolic process"/>
    <property type="evidence" value="ECO:0007669"/>
    <property type="project" value="InterPro"/>
</dbReference>
<keyword evidence="2" id="KW-0732">Signal</keyword>
<dbReference type="InterPro" id="IPR002509">
    <property type="entry name" value="NODB_dom"/>
</dbReference>
<dbReference type="InterPro" id="IPR051398">
    <property type="entry name" value="Polysacch_Deacetylase"/>
</dbReference>
<gene>
    <name evidence="4" type="ORF">DWB85_16105</name>
</gene>
<dbReference type="InterPro" id="IPR011330">
    <property type="entry name" value="Glyco_hydro/deAcase_b/a-brl"/>
</dbReference>
<feature type="domain" description="NodB homology" evidence="3">
    <location>
        <begin position="75"/>
        <end position="271"/>
    </location>
</feature>
<dbReference type="GO" id="GO:0005576">
    <property type="term" value="C:extracellular region"/>
    <property type="evidence" value="ECO:0007669"/>
    <property type="project" value="UniProtKB-SubCell"/>
</dbReference>
<dbReference type="PANTHER" id="PTHR34216:SF3">
    <property type="entry name" value="POLY-BETA-1,6-N-ACETYL-D-GLUCOSAMINE N-DEACETYLASE"/>
    <property type="match status" value="1"/>
</dbReference>
<dbReference type="SUPFAM" id="SSF88713">
    <property type="entry name" value="Glycoside hydrolase/deacetylase"/>
    <property type="match status" value="1"/>
</dbReference>
<sequence length="271" mass="30188">MLDPITSRFFHNGGQQGPIVLMYHSVEPGDSLSDWAWSISLDLFKEHLELLYRNGWKTRTLADLAHAPAGSLAPKTVAITFDDGFENNLDAVEALIDRGMRATWFIVTGSIGEVPHWGESGRPDCRVLGVESLREMQSTGMEIGSHSVSHRRLPALTDQQLRFELTRSKQTLEDIIGGPVESFAYPYGAWDQRCEFEVAEAGYRVACTTQSGAALKDNHPLRLRRLTVFNHDSAATIARKLTLLSNEGGWTTMTSYYSARAFSRLRQQLGG</sequence>
<evidence type="ECO:0000256" key="1">
    <source>
        <dbReference type="ARBA" id="ARBA00004613"/>
    </source>
</evidence>
<evidence type="ECO:0000313" key="4">
    <source>
        <dbReference type="EMBL" id="RLQ20770.1"/>
    </source>
</evidence>
<dbReference type="Pfam" id="PF01522">
    <property type="entry name" value="Polysacc_deac_1"/>
    <property type="match status" value="1"/>
</dbReference>
<dbReference type="Proteomes" id="UP000265509">
    <property type="component" value="Unassembled WGS sequence"/>
</dbReference>
<evidence type="ECO:0000313" key="5">
    <source>
        <dbReference type="Proteomes" id="UP000265509"/>
    </source>
</evidence>
<dbReference type="RefSeq" id="WP_117956587.1">
    <property type="nucleotide sequence ID" value="NZ_QRAN01000020.1"/>
</dbReference>
<keyword evidence="5" id="KW-1185">Reference proteome</keyword>
<dbReference type="PROSITE" id="PS51677">
    <property type="entry name" value="NODB"/>
    <property type="match status" value="1"/>
</dbReference>
<dbReference type="GO" id="GO:0016810">
    <property type="term" value="F:hydrolase activity, acting on carbon-nitrogen (but not peptide) bonds"/>
    <property type="evidence" value="ECO:0007669"/>
    <property type="project" value="InterPro"/>
</dbReference>
<dbReference type="CDD" id="cd10918">
    <property type="entry name" value="CE4_NodB_like_5s_6s"/>
    <property type="match status" value="1"/>
</dbReference>
<proteinExistence type="predicted"/>
<evidence type="ECO:0000256" key="2">
    <source>
        <dbReference type="ARBA" id="ARBA00022729"/>
    </source>
</evidence>